<feature type="compositionally biased region" description="Basic and acidic residues" evidence="7">
    <location>
        <begin position="249"/>
        <end position="258"/>
    </location>
</feature>
<feature type="compositionally biased region" description="Basic residues" evidence="7">
    <location>
        <begin position="321"/>
        <end position="330"/>
    </location>
</feature>
<sequence length="679" mass="76422">MQPSAFNPVWNHMNYKRYREEGWGNVGFNSFNGHADRKVSSKELQMCAYHSESCSSTSQATCRTSNRDSECDQCSDVSSCSSSRSSSSRSSERHYPVFDAEYARQFGSECESFITVCEGPAGLTECPNGEFRSSEYQLTTGNVSSRKQQPPAPRLILYEKYLFVRELGTGTYSKVVLCTTLKTDECYALKVFRDEKTYRDACFDEMDILIALCRPAGERKEAQERSIGGRSEGHRGSQRSGRGVSPNSKESRKNRSGDAVESPYSKWKLSPSCIYQGRMGRFNPPIAVICHPAHYAIVMPLLGMSLLDAIGRIRTQAGAAMKHKRPRRSGNSKSQNATKPCGGTDTNSDFSMDDRDGRQVEVTYKGLPIDLLRSVLYNILLFLRHAHQRGIVHTDLKPENVLFEYSDTFMKRMEIAKRVYTYPFSTDSDTSRESYTSDQPSARCESVATIDVSLPAINSVRVVDVGSAEFMSRSDHVSAVDNLTPVYFHRVHTTHYRSIEVILGLGWNTTADIWSLGCMIPELLTGSCMFMPRDDMEHLALMQHIIGRFDASGGVDGNPQPMAAGTRGQNRSSDSVRDFVLSRGRYFNKYFDLQTKKLLWPPPESYTPPAPTASASEKKQYEELKDDVAYIRSRPTLQEVLGHFPLLHDLCRRMLDYNPLDRITAEEALQHPFFTSAVE</sequence>
<dbReference type="AlphaFoldDB" id="G0UJU5"/>
<dbReference type="InterPro" id="IPR008271">
    <property type="entry name" value="Ser/Thr_kinase_AS"/>
</dbReference>
<dbReference type="PROSITE" id="PS50011">
    <property type="entry name" value="PROTEIN_KINASE_DOM"/>
    <property type="match status" value="1"/>
</dbReference>
<evidence type="ECO:0000256" key="6">
    <source>
        <dbReference type="PROSITE-ProRule" id="PRU10141"/>
    </source>
</evidence>
<gene>
    <name evidence="9" type="ORF">TCIL3000_3_710</name>
</gene>
<accession>G0UJU5</accession>
<dbReference type="PANTHER" id="PTHR45646:SF11">
    <property type="entry name" value="SERINE_THREONINE-PROTEIN KINASE DOA"/>
    <property type="match status" value="1"/>
</dbReference>
<dbReference type="InterPro" id="IPR000719">
    <property type="entry name" value="Prot_kinase_dom"/>
</dbReference>
<evidence type="ECO:0000256" key="5">
    <source>
        <dbReference type="ARBA" id="ARBA00022840"/>
    </source>
</evidence>
<dbReference type="SUPFAM" id="SSF56112">
    <property type="entry name" value="Protein kinase-like (PK-like)"/>
    <property type="match status" value="1"/>
</dbReference>
<dbReference type="PANTHER" id="PTHR45646">
    <property type="entry name" value="SERINE/THREONINE-PROTEIN KINASE DOA-RELATED"/>
    <property type="match status" value="1"/>
</dbReference>
<dbReference type="SMART" id="SM00220">
    <property type="entry name" value="S_TKc"/>
    <property type="match status" value="1"/>
</dbReference>
<dbReference type="InterPro" id="IPR051175">
    <property type="entry name" value="CLK_kinases"/>
</dbReference>
<dbReference type="Gene3D" id="1.10.510.10">
    <property type="entry name" value="Transferase(Phosphotransferase) domain 1"/>
    <property type="match status" value="1"/>
</dbReference>
<dbReference type="GO" id="GO:0004674">
    <property type="term" value="F:protein serine/threonine kinase activity"/>
    <property type="evidence" value="ECO:0007669"/>
    <property type="project" value="UniProtKB-KW"/>
</dbReference>
<keyword evidence="3 6" id="KW-0547">Nucleotide-binding</keyword>
<keyword evidence="2" id="KW-0808">Transferase</keyword>
<keyword evidence="1" id="KW-0723">Serine/threonine-protein kinase</keyword>
<dbReference type="InterPro" id="IPR011009">
    <property type="entry name" value="Kinase-like_dom_sf"/>
</dbReference>
<feature type="compositionally biased region" description="Polar residues" evidence="7">
    <location>
        <begin position="331"/>
        <end position="350"/>
    </location>
</feature>
<evidence type="ECO:0000256" key="4">
    <source>
        <dbReference type="ARBA" id="ARBA00022777"/>
    </source>
</evidence>
<evidence type="ECO:0000259" key="8">
    <source>
        <dbReference type="PROSITE" id="PS50011"/>
    </source>
</evidence>
<protein>
    <recommendedName>
        <fullName evidence="8">Protein kinase domain-containing protein</fullName>
    </recommendedName>
</protein>
<dbReference type="Pfam" id="PF00069">
    <property type="entry name" value="Pkinase"/>
    <property type="match status" value="1"/>
</dbReference>
<feature type="binding site" evidence="6">
    <location>
        <position position="190"/>
    </location>
    <ligand>
        <name>ATP</name>
        <dbReference type="ChEBI" id="CHEBI:30616"/>
    </ligand>
</feature>
<keyword evidence="4" id="KW-0418">Kinase</keyword>
<proteinExistence type="predicted"/>
<organism evidence="9">
    <name type="scientific">Trypanosoma congolense (strain IL3000)</name>
    <dbReference type="NCBI Taxonomy" id="1068625"/>
    <lineage>
        <taxon>Eukaryota</taxon>
        <taxon>Discoba</taxon>
        <taxon>Euglenozoa</taxon>
        <taxon>Kinetoplastea</taxon>
        <taxon>Metakinetoplastina</taxon>
        <taxon>Trypanosomatida</taxon>
        <taxon>Trypanosomatidae</taxon>
        <taxon>Trypanosoma</taxon>
        <taxon>Nannomonas</taxon>
    </lineage>
</organism>
<dbReference type="GO" id="GO:0005634">
    <property type="term" value="C:nucleus"/>
    <property type="evidence" value="ECO:0007669"/>
    <property type="project" value="TreeGrafter"/>
</dbReference>
<evidence type="ECO:0000256" key="2">
    <source>
        <dbReference type="ARBA" id="ARBA00022679"/>
    </source>
</evidence>
<dbReference type="VEuPathDB" id="TriTrypDB:TcIL3000_3_710"/>
<feature type="region of interest" description="Disordered" evidence="7">
    <location>
        <begin position="221"/>
        <end position="264"/>
    </location>
</feature>
<keyword evidence="5 6" id="KW-0067">ATP-binding</keyword>
<reference evidence="9" key="1">
    <citation type="journal article" date="2012" name="Proc. Natl. Acad. Sci. U.S.A.">
        <title>Antigenic diversity is generated by distinct evolutionary mechanisms in African trypanosome species.</title>
        <authorList>
            <person name="Jackson A.P."/>
            <person name="Berry A."/>
            <person name="Aslett M."/>
            <person name="Allison H.C."/>
            <person name="Burton P."/>
            <person name="Vavrova-Anderson J."/>
            <person name="Brown R."/>
            <person name="Browne H."/>
            <person name="Corton N."/>
            <person name="Hauser H."/>
            <person name="Gamble J."/>
            <person name="Gilderthorp R."/>
            <person name="Marcello L."/>
            <person name="McQuillan J."/>
            <person name="Otto T.D."/>
            <person name="Quail M.A."/>
            <person name="Sanders M.J."/>
            <person name="van Tonder A."/>
            <person name="Ginger M.L."/>
            <person name="Field M.C."/>
            <person name="Barry J.D."/>
            <person name="Hertz-Fowler C."/>
            <person name="Berriman M."/>
        </authorList>
    </citation>
    <scope>NUCLEOTIDE SEQUENCE</scope>
    <source>
        <strain evidence="9">IL3000</strain>
    </source>
</reference>
<feature type="domain" description="Protein kinase" evidence="8">
    <location>
        <begin position="161"/>
        <end position="674"/>
    </location>
</feature>
<dbReference type="Gene3D" id="3.30.200.20">
    <property type="entry name" value="Phosphorylase Kinase, domain 1"/>
    <property type="match status" value="1"/>
</dbReference>
<evidence type="ECO:0000256" key="7">
    <source>
        <dbReference type="SAM" id="MobiDB-lite"/>
    </source>
</evidence>
<dbReference type="PROSITE" id="PS00107">
    <property type="entry name" value="PROTEIN_KINASE_ATP"/>
    <property type="match status" value="1"/>
</dbReference>
<evidence type="ECO:0000256" key="1">
    <source>
        <dbReference type="ARBA" id="ARBA00022527"/>
    </source>
</evidence>
<feature type="region of interest" description="Disordered" evidence="7">
    <location>
        <begin position="318"/>
        <end position="354"/>
    </location>
</feature>
<evidence type="ECO:0000313" key="9">
    <source>
        <dbReference type="EMBL" id="CCC89650.1"/>
    </source>
</evidence>
<name>G0UJU5_TRYCI</name>
<evidence type="ECO:0000256" key="3">
    <source>
        <dbReference type="ARBA" id="ARBA00022741"/>
    </source>
</evidence>
<dbReference type="InterPro" id="IPR017441">
    <property type="entry name" value="Protein_kinase_ATP_BS"/>
</dbReference>
<dbReference type="EMBL" id="HE575316">
    <property type="protein sequence ID" value="CCC89650.1"/>
    <property type="molecule type" value="Genomic_DNA"/>
</dbReference>
<dbReference type="PROSITE" id="PS00108">
    <property type="entry name" value="PROTEIN_KINASE_ST"/>
    <property type="match status" value="1"/>
</dbReference>
<dbReference type="GO" id="GO:0005524">
    <property type="term" value="F:ATP binding"/>
    <property type="evidence" value="ECO:0007669"/>
    <property type="project" value="UniProtKB-UniRule"/>
</dbReference>